<dbReference type="Pfam" id="PF03489">
    <property type="entry name" value="SapB_2"/>
    <property type="match status" value="1"/>
</dbReference>
<reference evidence="12 13" key="1">
    <citation type="journal article" date="2011" name="Genome Res.">
        <title>Phylogeny-wide analysis of social amoeba genomes highlights ancient origins for complex intercellular communication.</title>
        <authorList>
            <person name="Heidel A.J."/>
            <person name="Lawal H.M."/>
            <person name="Felder M."/>
            <person name="Schilde C."/>
            <person name="Helps N.R."/>
            <person name="Tunggal B."/>
            <person name="Rivero F."/>
            <person name="John U."/>
            <person name="Schleicher M."/>
            <person name="Eichinger L."/>
            <person name="Platzer M."/>
            <person name="Noegel A.A."/>
            <person name="Schaap P."/>
            <person name="Gloeckner G."/>
        </authorList>
    </citation>
    <scope>NUCLEOTIDE SEQUENCE [LARGE SCALE GENOMIC DNA]</scope>
    <source>
        <strain evidence="13">ATCC 26659 / Pp 5 / PN500</strain>
    </source>
</reference>
<keyword evidence="4" id="KW-0677">Repeat</keyword>
<evidence type="ECO:0000256" key="8">
    <source>
        <dbReference type="ARBA" id="ARBA00041094"/>
    </source>
</evidence>
<accession>D3B132</accession>
<organism evidence="12 13">
    <name type="scientific">Heterostelium pallidum (strain ATCC 26659 / Pp 5 / PN500)</name>
    <name type="common">Cellular slime mold</name>
    <name type="synonym">Polysphondylium pallidum</name>
    <dbReference type="NCBI Taxonomy" id="670386"/>
    <lineage>
        <taxon>Eukaryota</taxon>
        <taxon>Amoebozoa</taxon>
        <taxon>Evosea</taxon>
        <taxon>Eumycetozoa</taxon>
        <taxon>Dictyostelia</taxon>
        <taxon>Acytosteliales</taxon>
        <taxon>Acytosteliaceae</taxon>
        <taxon>Heterostelium</taxon>
    </lineage>
</organism>
<protein>
    <recommendedName>
        <fullName evidence="8">Pulmonary surfactant-associated protein B</fullName>
    </recommendedName>
    <alternativeName>
        <fullName evidence="9">Pulmonary surfactant-associated proteolipid SPL(Phe)</fullName>
    </alternativeName>
</protein>
<keyword evidence="2" id="KW-0964">Secreted</keyword>
<evidence type="ECO:0000256" key="9">
    <source>
        <dbReference type="ARBA" id="ARBA00041785"/>
    </source>
</evidence>
<dbReference type="RefSeq" id="XP_020437116.1">
    <property type="nucleotide sequence ID" value="XM_020572999.1"/>
</dbReference>
<evidence type="ECO:0000256" key="3">
    <source>
        <dbReference type="ARBA" id="ARBA00022729"/>
    </source>
</evidence>
<dbReference type="GO" id="GO:0005764">
    <property type="term" value="C:lysosome"/>
    <property type="evidence" value="ECO:0007669"/>
    <property type="project" value="InterPro"/>
</dbReference>
<dbReference type="PANTHER" id="PTHR11480:SF98">
    <property type="entry name" value="SAPOSIN B-TYPE DOMAIN-CONTAINING PROTEIN"/>
    <property type="match status" value="1"/>
</dbReference>
<keyword evidence="5" id="KW-1015">Disulfide bond</keyword>
<dbReference type="InterPro" id="IPR007856">
    <property type="entry name" value="SapB_1"/>
</dbReference>
<dbReference type="FunFam" id="1.10.225.10:FF:000008">
    <property type="entry name" value="Pulmonary surfactant-associated protein B"/>
    <property type="match status" value="1"/>
</dbReference>
<dbReference type="InterPro" id="IPR008139">
    <property type="entry name" value="SaposinB_dom"/>
</dbReference>
<dbReference type="InterPro" id="IPR008373">
    <property type="entry name" value="Saposin"/>
</dbReference>
<sequence>MKLLLSLLVIFAVMASTASASNDGVKCDLCQIIVKRAEVMILKNETQQHIINSMEKACAMLPSKWSRPCVALVDFYGPLIIQKIVERENPKVVCQQLRICKVGQCEESGLEIEEMIEDQIEEEFSWFDEDFEEEQMDFELEDEDFETVENLQKWKPHIPGKNIIKKYKCKACSFLVKKAEHLVKVNKTAKEIQHHLESSFVSNELVSVSDLDTMYNSHLILLVNI</sequence>
<dbReference type="SUPFAM" id="SSF47862">
    <property type="entry name" value="Saposin"/>
    <property type="match status" value="1"/>
</dbReference>
<dbReference type="InParanoid" id="D3B132"/>
<proteinExistence type="predicted"/>
<comment type="function">
    <text evidence="7">Pulmonary surfactant-associated proteins promote alveolar stability by lowering the surface tension at the air-liquid interface in the peripheral air spaces. SP-B increases the collapse pressure of palmitic acid to nearly 70 millinewtons per meter.</text>
</comment>
<keyword evidence="13" id="KW-1185">Reference proteome</keyword>
<evidence type="ECO:0000313" key="12">
    <source>
        <dbReference type="EMBL" id="EFA85006.1"/>
    </source>
</evidence>
<comment type="caution">
    <text evidence="12">The sequence shown here is derived from an EMBL/GenBank/DDBJ whole genome shotgun (WGS) entry which is preliminary data.</text>
</comment>
<dbReference type="AlphaFoldDB" id="D3B132"/>
<dbReference type="GO" id="GO:0016020">
    <property type="term" value="C:membrane"/>
    <property type="evidence" value="ECO:0007669"/>
    <property type="project" value="GOC"/>
</dbReference>
<keyword evidence="6" id="KW-0325">Glycoprotein</keyword>
<dbReference type="Gene3D" id="1.10.225.10">
    <property type="entry name" value="Saposin-like"/>
    <property type="match status" value="2"/>
</dbReference>
<dbReference type="GO" id="GO:0006665">
    <property type="term" value="P:sphingolipid metabolic process"/>
    <property type="evidence" value="ECO:0007669"/>
    <property type="project" value="InterPro"/>
</dbReference>
<dbReference type="InterPro" id="IPR051428">
    <property type="entry name" value="Sphingo_Act-Surfact_Prot"/>
</dbReference>
<evidence type="ECO:0000256" key="2">
    <source>
        <dbReference type="ARBA" id="ARBA00022525"/>
    </source>
</evidence>
<dbReference type="GeneID" id="31357526"/>
<comment type="subcellular location">
    <subcellularLocation>
        <location evidence="1">Secreted</location>
        <location evidence="1">Extracellular space</location>
    </subcellularLocation>
</comment>
<evidence type="ECO:0000256" key="5">
    <source>
        <dbReference type="ARBA" id="ARBA00023157"/>
    </source>
</evidence>
<gene>
    <name evidence="12" type="ORF">PPL_02000</name>
</gene>
<evidence type="ECO:0000256" key="6">
    <source>
        <dbReference type="ARBA" id="ARBA00023180"/>
    </source>
</evidence>
<dbReference type="Pfam" id="PF05184">
    <property type="entry name" value="SapB_1"/>
    <property type="match status" value="2"/>
</dbReference>
<evidence type="ECO:0000313" key="13">
    <source>
        <dbReference type="Proteomes" id="UP000001396"/>
    </source>
</evidence>
<dbReference type="SMART" id="SM00741">
    <property type="entry name" value="SapB"/>
    <property type="match status" value="1"/>
</dbReference>
<dbReference type="GO" id="GO:0005576">
    <property type="term" value="C:extracellular region"/>
    <property type="evidence" value="ECO:0007669"/>
    <property type="project" value="UniProtKB-SubCell"/>
</dbReference>
<dbReference type="InterPro" id="IPR011001">
    <property type="entry name" value="Saposin-like"/>
</dbReference>
<name>D3B132_HETP5</name>
<keyword evidence="3 10" id="KW-0732">Signal</keyword>
<dbReference type="PROSITE" id="PS50015">
    <property type="entry name" value="SAP_B"/>
    <property type="match status" value="1"/>
</dbReference>
<dbReference type="PANTHER" id="PTHR11480">
    <property type="entry name" value="SAPOSIN-RELATED"/>
    <property type="match status" value="1"/>
</dbReference>
<evidence type="ECO:0000256" key="1">
    <source>
        <dbReference type="ARBA" id="ARBA00004239"/>
    </source>
</evidence>
<evidence type="ECO:0000256" key="10">
    <source>
        <dbReference type="SAM" id="SignalP"/>
    </source>
</evidence>
<feature type="chain" id="PRO_5003041220" description="Pulmonary surfactant-associated protein B" evidence="10">
    <location>
        <begin position="21"/>
        <end position="225"/>
    </location>
</feature>
<feature type="domain" description="Saposin B-type" evidence="11">
    <location>
        <begin position="23"/>
        <end position="104"/>
    </location>
</feature>
<dbReference type="PRINTS" id="PR01797">
    <property type="entry name" value="SAPOSIN"/>
</dbReference>
<evidence type="ECO:0000259" key="11">
    <source>
        <dbReference type="PROSITE" id="PS50015"/>
    </source>
</evidence>
<evidence type="ECO:0000256" key="7">
    <source>
        <dbReference type="ARBA" id="ARBA00037221"/>
    </source>
</evidence>
<dbReference type="InterPro" id="IPR008138">
    <property type="entry name" value="SapB_2"/>
</dbReference>
<dbReference type="EMBL" id="ADBJ01000008">
    <property type="protein sequence ID" value="EFA85006.1"/>
    <property type="molecule type" value="Genomic_DNA"/>
</dbReference>
<dbReference type="Proteomes" id="UP000001396">
    <property type="component" value="Unassembled WGS sequence"/>
</dbReference>
<evidence type="ECO:0000256" key="4">
    <source>
        <dbReference type="ARBA" id="ARBA00022737"/>
    </source>
</evidence>
<feature type="signal peptide" evidence="10">
    <location>
        <begin position="1"/>
        <end position="20"/>
    </location>
</feature>